<dbReference type="CDD" id="cd04780">
    <property type="entry name" value="HTH_MerR-like_sg5"/>
    <property type="match status" value="1"/>
</dbReference>
<comment type="caution">
    <text evidence="3">The sequence shown here is derived from an EMBL/GenBank/DDBJ whole genome shotgun (WGS) entry which is preliminary data.</text>
</comment>
<keyword evidence="1" id="KW-0238">DNA-binding</keyword>
<dbReference type="AlphaFoldDB" id="A0A3M9MCG0"/>
<dbReference type="Gene3D" id="1.10.1660.10">
    <property type="match status" value="1"/>
</dbReference>
<name>A0A3M9MCG0_9MICO</name>
<dbReference type="EMBL" id="RJJQ01000005">
    <property type="protein sequence ID" value="RNI23251.1"/>
    <property type="molecule type" value="Genomic_DNA"/>
</dbReference>
<dbReference type="InterPro" id="IPR009061">
    <property type="entry name" value="DNA-bd_dom_put_sf"/>
</dbReference>
<dbReference type="PANTHER" id="PTHR30204">
    <property type="entry name" value="REDOX-CYCLING DRUG-SENSING TRANSCRIPTIONAL ACTIVATOR SOXR"/>
    <property type="match status" value="1"/>
</dbReference>
<evidence type="ECO:0000313" key="4">
    <source>
        <dbReference type="Proteomes" id="UP000271678"/>
    </source>
</evidence>
<evidence type="ECO:0000313" key="3">
    <source>
        <dbReference type="EMBL" id="RNI23251.1"/>
    </source>
</evidence>
<dbReference type="SMART" id="SM00422">
    <property type="entry name" value="HTH_MERR"/>
    <property type="match status" value="1"/>
</dbReference>
<dbReference type="GO" id="GO:0003677">
    <property type="term" value="F:DNA binding"/>
    <property type="evidence" value="ECO:0007669"/>
    <property type="project" value="UniProtKB-KW"/>
</dbReference>
<dbReference type="RefSeq" id="WP_123270834.1">
    <property type="nucleotide sequence ID" value="NZ_RJJQ01000005.1"/>
</dbReference>
<dbReference type="SUPFAM" id="SSF46955">
    <property type="entry name" value="Putative DNA-binding domain"/>
    <property type="match status" value="1"/>
</dbReference>
<accession>A0A3M9MCG0</accession>
<reference evidence="3 4" key="1">
    <citation type="submission" date="2018-11" db="EMBL/GenBank/DDBJ databases">
        <title>Draft genome of Simplicispira Flexivirga sp. BO-16.</title>
        <authorList>
            <person name="Im W.T."/>
        </authorList>
    </citation>
    <scope>NUCLEOTIDE SEQUENCE [LARGE SCALE GENOMIC DNA]</scope>
    <source>
        <strain evidence="3 4">BO-16</strain>
    </source>
</reference>
<dbReference type="PRINTS" id="PR00040">
    <property type="entry name" value="HTHMERR"/>
</dbReference>
<keyword evidence="4" id="KW-1185">Reference proteome</keyword>
<dbReference type="Pfam" id="PF13411">
    <property type="entry name" value="MerR_1"/>
    <property type="match status" value="1"/>
</dbReference>
<gene>
    <name evidence="3" type="ORF">EFY87_07430</name>
</gene>
<dbReference type="OrthoDB" id="5242095at2"/>
<dbReference type="PROSITE" id="PS50937">
    <property type="entry name" value="HTH_MERR_2"/>
    <property type="match status" value="1"/>
</dbReference>
<feature type="domain" description="HTH merR-type" evidence="2">
    <location>
        <begin position="1"/>
        <end position="70"/>
    </location>
</feature>
<dbReference type="PANTHER" id="PTHR30204:SF98">
    <property type="entry name" value="HTH-TYPE TRANSCRIPTIONAL REGULATOR ADHR"/>
    <property type="match status" value="1"/>
</dbReference>
<dbReference type="InterPro" id="IPR000551">
    <property type="entry name" value="MerR-type_HTH_dom"/>
</dbReference>
<dbReference type="GO" id="GO:0003700">
    <property type="term" value="F:DNA-binding transcription factor activity"/>
    <property type="evidence" value="ECO:0007669"/>
    <property type="project" value="InterPro"/>
</dbReference>
<dbReference type="InterPro" id="IPR047057">
    <property type="entry name" value="MerR_fam"/>
</dbReference>
<proteinExistence type="predicted"/>
<organism evidence="3 4">
    <name type="scientific">Flexivirga caeni</name>
    <dbReference type="NCBI Taxonomy" id="2294115"/>
    <lineage>
        <taxon>Bacteria</taxon>
        <taxon>Bacillati</taxon>
        <taxon>Actinomycetota</taxon>
        <taxon>Actinomycetes</taxon>
        <taxon>Micrococcales</taxon>
        <taxon>Dermacoccaceae</taxon>
        <taxon>Flexivirga</taxon>
    </lineage>
</organism>
<sequence length="204" mass="22293">MRISEVSAQTHVPVATLKYYLREGLLHSGTATSRTQATYDESHLDRVRLIRALLEPGGLSIARVRQVLETLDGPNVDRHDLLGAAQRAITPALPEHPDAEWTEFARKFATQHGWEIEPDDPLLTLLGDQLRAIVAAGIAWDDQDTLERYAQAADQLANIDISSVPGNPDAAIRQVAIGTVLTDPLILTLRRLAQQALSAELADA</sequence>
<dbReference type="Proteomes" id="UP000271678">
    <property type="component" value="Unassembled WGS sequence"/>
</dbReference>
<protein>
    <submittedName>
        <fullName evidence="3">MerR family transcriptional regulator</fullName>
    </submittedName>
</protein>
<evidence type="ECO:0000256" key="1">
    <source>
        <dbReference type="ARBA" id="ARBA00023125"/>
    </source>
</evidence>
<evidence type="ECO:0000259" key="2">
    <source>
        <dbReference type="PROSITE" id="PS50937"/>
    </source>
</evidence>